<dbReference type="EMBL" id="ACJY01000074">
    <property type="protein sequence ID" value="EFE86619.1"/>
    <property type="molecule type" value="Genomic_DNA"/>
</dbReference>
<accession>D4CVM1</accession>
<dbReference type="SUPFAM" id="SSF82185">
    <property type="entry name" value="Histone H3 K4-specific methyltransferase SET7/9 N-terminal domain"/>
    <property type="match status" value="1"/>
</dbReference>
<name>D4CVM1_9FUSO</name>
<comment type="caution">
    <text evidence="2">The sequence shown here is derived from an EMBL/GenBank/DDBJ whole genome shotgun (WGS) entry which is preliminary data.</text>
</comment>
<dbReference type="eggNOG" id="COG2849">
    <property type="taxonomic scope" value="Bacteria"/>
</dbReference>
<sequence>MKKLLLGAFLLVSALSFSATRKVPAERIIMDQTTGIAYVQGEQTPFTGEIEVKFDNGQVQALMEIKDGLLDGKTVTYFPNGKVQSRENYKGGYEEGVNIIYYDNGQVEYEKYVKENGTVVYEKHYHPTGKLDFEATYKNEKLDGIVKKYDENGEVAQQGLFKDGVQIQ</sequence>
<dbReference type="Gene3D" id="3.90.930.1">
    <property type="match status" value="1"/>
</dbReference>
<evidence type="ECO:0000256" key="1">
    <source>
        <dbReference type="SAM" id="SignalP"/>
    </source>
</evidence>
<dbReference type="InterPro" id="IPR011652">
    <property type="entry name" value="MORN_2"/>
</dbReference>
<dbReference type="HOGENOM" id="CLU_037602_4_1_0"/>
<feature type="signal peptide" evidence="1">
    <location>
        <begin position="1"/>
        <end position="19"/>
    </location>
</feature>
<reference evidence="2 3" key="1">
    <citation type="submission" date="2010-02" db="EMBL/GenBank/DDBJ databases">
        <authorList>
            <person name="Weinstock G."/>
            <person name="Sodergren E."/>
            <person name="Clifton S."/>
            <person name="Fulton L."/>
            <person name="Fulton B."/>
            <person name="Courtney L."/>
            <person name="Fronick C."/>
            <person name="Harrison M."/>
            <person name="Strong C."/>
            <person name="Farmer C."/>
            <person name="Delahaunty K."/>
            <person name="Markovic C."/>
            <person name="Hall O."/>
            <person name="Minx P."/>
            <person name="Tomlinson C."/>
            <person name="Mitreva M."/>
            <person name="Nelson J."/>
            <person name="Hou S."/>
            <person name="Wollam A."/>
            <person name="Pepin K.H."/>
            <person name="Johnson M."/>
            <person name="Bhonagiri V."/>
            <person name="Zhang X."/>
            <person name="Suruliraj S."/>
            <person name="Warren W."/>
            <person name="Chinwalla A."/>
            <person name="Mardis E.R."/>
            <person name="Wilson R.K."/>
        </authorList>
    </citation>
    <scope>NUCLEOTIDE SEQUENCE [LARGE SCALE GENOMIC DNA]</scope>
    <source>
        <strain evidence="2 3">ATCC 33693</strain>
    </source>
</reference>
<dbReference type="Proteomes" id="UP000003748">
    <property type="component" value="Unassembled WGS sequence"/>
</dbReference>
<feature type="chain" id="PRO_5003055955" evidence="1">
    <location>
        <begin position="20"/>
        <end position="168"/>
    </location>
</feature>
<proteinExistence type="predicted"/>
<dbReference type="Pfam" id="PF07661">
    <property type="entry name" value="MORN_2"/>
    <property type="match status" value="4"/>
</dbReference>
<dbReference type="AlphaFoldDB" id="D4CVM1"/>
<evidence type="ECO:0000313" key="3">
    <source>
        <dbReference type="Proteomes" id="UP000003748"/>
    </source>
</evidence>
<dbReference type="RefSeq" id="WP_005973410.1">
    <property type="nucleotide sequence ID" value="NZ_GG665897.1"/>
</dbReference>
<protein>
    <submittedName>
        <fullName evidence="2">MORN repeat protein</fullName>
    </submittedName>
</protein>
<dbReference type="STRING" id="546275.FUSPEROL_01465"/>
<dbReference type="GeneID" id="78419697"/>
<organism evidence="2 3">
    <name type="scientific">Fusobacterium periodonticum ATCC 33693</name>
    <dbReference type="NCBI Taxonomy" id="546275"/>
    <lineage>
        <taxon>Bacteria</taxon>
        <taxon>Fusobacteriati</taxon>
        <taxon>Fusobacteriota</taxon>
        <taxon>Fusobacteriia</taxon>
        <taxon>Fusobacteriales</taxon>
        <taxon>Fusobacteriaceae</taxon>
        <taxon>Fusobacterium</taxon>
    </lineage>
</organism>
<keyword evidence="1" id="KW-0732">Signal</keyword>
<evidence type="ECO:0000313" key="2">
    <source>
        <dbReference type="EMBL" id="EFE86619.1"/>
    </source>
</evidence>
<gene>
    <name evidence="2" type="ORF">FUSPEROL_01465</name>
</gene>
<dbReference type="OrthoDB" id="88011at2"/>